<evidence type="ECO:0000256" key="6">
    <source>
        <dbReference type="ARBA" id="ARBA00022777"/>
    </source>
</evidence>
<dbReference type="SUPFAM" id="SSF55874">
    <property type="entry name" value="ATPase domain of HSP90 chaperone/DNA topoisomerase II/histidine kinase"/>
    <property type="match status" value="1"/>
</dbReference>
<dbReference type="InterPro" id="IPR003661">
    <property type="entry name" value="HisK_dim/P_dom"/>
</dbReference>
<dbReference type="EMBL" id="AP023086">
    <property type="protein sequence ID" value="BCD98596.1"/>
    <property type="molecule type" value="Genomic_DNA"/>
</dbReference>
<dbReference type="Gene3D" id="6.10.340.10">
    <property type="match status" value="1"/>
</dbReference>
<dbReference type="PRINTS" id="PR00344">
    <property type="entry name" value="BCTRLSENSOR"/>
</dbReference>
<dbReference type="SMART" id="SM00387">
    <property type="entry name" value="HATPase_c"/>
    <property type="match status" value="1"/>
</dbReference>
<dbReference type="KEGG" id="marq:MARGE09_P2797"/>
<gene>
    <name evidence="11" type="ORF">MARGE09_P2797</name>
</gene>
<dbReference type="FunFam" id="3.30.565.10:FF:000006">
    <property type="entry name" value="Sensor histidine kinase WalK"/>
    <property type="match status" value="1"/>
</dbReference>
<dbReference type="InterPro" id="IPR036097">
    <property type="entry name" value="HisK_dim/P_sf"/>
</dbReference>
<organism evidence="11 12">
    <name type="scientific">Marinagarivorans cellulosilyticus</name>
    <dbReference type="NCBI Taxonomy" id="2721545"/>
    <lineage>
        <taxon>Bacteria</taxon>
        <taxon>Pseudomonadati</taxon>
        <taxon>Pseudomonadota</taxon>
        <taxon>Gammaproteobacteria</taxon>
        <taxon>Cellvibrionales</taxon>
        <taxon>Cellvibrionaceae</taxon>
        <taxon>Marinagarivorans</taxon>
    </lineage>
</organism>
<dbReference type="PANTHER" id="PTHR45453:SF1">
    <property type="entry name" value="PHOSPHATE REGULON SENSOR PROTEIN PHOR"/>
    <property type="match status" value="1"/>
</dbReference>
<dbReference type="Pfam" id="PF02518">
    <property type="entry name" value="HATPase_c"/>
    <property type="match status" value="1"/>
</dbReference>
<evidence type="ECO:0000313" key="11">
    <source>
        <dbReference type="EMBL" id="BCD98596.1"/>
    </source>
</evidence>
<evidence type="ECO:0000313" key="12">
    <source>
        <dbReference type="Proteomes" id="UP001320119"/>
    </source>
</evidence>
<dbReference type="GO" id="GO:0005886">
    <property type="term" value="C:plasma membrane"/>
    <property type="evidence" value="ECO:0007669"/>
    <property type="project" value="TreeGrafter"/>
</dbReference>
<sequence length="500" mass="55841">MVKLTNTLYAKLALCLTVIFLIVGSLSANMLFNASTAHQRLVTQHLHCDLAKLVNKEYKLFNDAGLDLDAAKMIFMKLMVLGPNFEFYVLNPEGQVLAYSADPSVVKRKQVDLAPLKYFMDSKKIDSPILGDNPRSLEQKKIFSAAPIVKDDQVIGYLYVILGSDIFDAFYESLSESKMLRSGFWLVISSLCFGLLASLVVISLITRPLRKLSKSIQQARDEGFTKEGGRNASLTLQGWDQNSRNEIHVLGSSFKALLERLEEQYQQVITIDDLRKELLTHISHDLRTPLASLLGYLETWTLNHKTIPIEKSEQYIDIATRNAQKIANLIEQLFELAHLDSGNVQVNRETFSVAELAQDVLQKFTIEAQQKHIVLSVEPKDTSILVKGDIEKLERVFTNLIENALRHTPVDGSVTVRLSKNGHFVAIDVEDTGIGIPQEDIPHIFNAHFKAGNSVRGNSAHGGIGLAITKKIIDLHQSEISVTSHVDRGTTFSFMLPFGN</sequence>
<dbReference type="InterPro" id="IPR036890">
    <property type="entry name" value="HATPase_C_sf"/>
</dbReference>
<dbReference type="Pfam" id="PF00512">
    <property type="entry name" value="HisKA"/>
    <property type="match status" value="1"/>
</dbReference>
<dbReference type="Gene3D" id="3.30.565.10">
    <property type="entry name" value="Histidine kinase-like ATPase, C-terminal domain"/>
    <property type="match status" value="1"/>
</dbReference>
<feature type="transmembrane region" description="Helical" evidence="8">
    <location>
        <begin position="183"/>
        <end position="205"/>
    </location>
</feature>
<dbReference type="InterPro" id="IPR003660">
    <property type="entry name" value="HAMP_dom"/>
</dbReference>
<evidence type="ECO:0000256" key="8">
    <source>
        <dbReference type="SAM" id="Phobius"/>
    </source>
</evidence>
<dbReference type="CDD" id="cd00075">
    <property type="entry name" value="HATPase"/>
    <property type="match status" value="1"/>
</dbReference>
<dbReference type="PROSITE" id="PS50885">
    <property type="entry name" value="HAMP"/>
    <property type="match status" value="1"/>
</dbReference>
<dbReference type="SMART" id="SM00388">
    <property type="entry name" value="HisKA"/>
    <property type="match status" value="1"/>
</dbReference>
<reference evidence="11 12" key="1">
    <citation type="journal article" date="2022" name="IScience">
        <title>An ultrasensitive nanofiber-based assay for enzymatic hydrolysis and deep-sea microbial degradation of cellulose.</title>
        <authorList>
            <person name="Tsudome M."/>
            <person name="Tachioka M."/>
            <person name="Miyazaki M."/>
            <person name="Uchimura K."/>
            <person name="Tsuda M."/>
            <person name="Takaki Y."/>
            <person name="Deguchi S."/>
        </authorList>
    </citation>
    <scope>NUCLEOTIDE SEQUENCE [LARGE SCALE GENOMIC DNA]</scope>
    <source>
        <strain evidence="11 12">GE09</strain>
    </source>
</reference>
<dbReference type="InterPro" id="IPR050351">
    <property type="entry name" value="BphY/WalK/GraS-like"/>
</dbReference>
<dbReference type="SMART" id="SM00304">
    <property type="entry name" value="HAMP"/>
    <property type="match status" value="1"/>
</dbReference>
<comment type="catalytic activity">
    <reaction evidence="1">
        <text>ATP + protein L-histidine = ADP + protein N-phospho-L-histidine.</text>
        <dbReference type="EC" id="2.7.13.3"/>
    </reaction>
</comment>
<dbReference type="PANTHER" id="PTHR45453">
    <property type="entry name" value="PHOSPHATE REGULON SENSOR PROTEIN PHOR"/>
    <property type="match status" value="1"/>
</dbReference>
<feature type="domain" description="HAMP" evidence="10">
    <location>
        <begin position="203"/>
        <end position="266"/>
    </location>
</feature>
<dbReference type="PROSITE" id="PS50109">
    <property type="entry name" value="HIS_KIN"/>
    <property type="match status" value="1"/>
</dbReference>
<dbReference type="InterPro" id="IPR003594">
    <property type="entry name" value="HATPase_dom"/>
</dbReference>
<keyword evidence="8" id="KW-0812">Transmembrane</keyword>
<feature type="domain" description="Histidine kinase" evidence="9">
    <location>
        <begin position="281"/>
        <end position="500"/>
    </location>
</feature>
<dbReference type="Proteomes" id="UP001320119">
    <property type="component" value="Chromosome"/>
</dbReference>
<evidence type="ECO:0000256" key="3">
    <source>
        <dbReference type="ARBA" id="ARBA00012438"/>
    </source>
</evidence>
<dbReference type="InterPro" id="IPR005467">
    <property type="entry name" value="His_kinase_dom"/>
</dbReference>
<evidence type="ECO:0000259" key="10">
    <source>
        <dbReference type="PROSITE" id="PS50885"/>
    </source>
</evidence>
<dbReference type="AlphaFoldDB" id="A0AAN2BL15"/>
<keyword evidence="12" id="KW-1185">Reference proteome</keyword>
<dbReference type="Gene3D" id="1.10.287.130">
    <property type="match status" value="1"/>
</dbReference>
<keyword evidence="8" id="KW-1133">Transmembrane helix</keyword>
<dbReference type="InterPro" id="IPR004358">
    <property type="entry name" value="Sig_transdc_His_kin-like_C"/>
</dbReference>
<evidence type="ECO:0000256" key="5">
    <source>
        <dbReference type="ARBA" id="ARBA00022679"/>
    </source>
</evidence>
<evidence type="ECO:0000256" key="7">
    <source>
        <dbReference type="ARBA" id="ARBA00023012"/>
    </source>
</evidence>
<accession>A0AAN2BL15</accession>
<dbReference type="GO" id="GO:0004721">
    <property type="term" value="F:phosphoprotein phosphatase activity"/>
    <property type="evidence" value="ECO:0007669"/>
    <property type="project" value="TreeGrafter"/>
</dbReference>
<dbReference type="EC" id="2.7.13.3" evidence="3"/>
<keyword evidence="7" id="KW-0902">Two-component regulatory system</keyword>
<dbReference type="CDD" id="cd00082">
    <property type="entry name" value="HisKA"/>
    <property type="match status" value="1"/>
</dbReference>
<dbReference type="RefSeq" id="WP_236983071.1">
    <property type="nucleotide sequence ID" value="NZ_AP023086.1"/>
</dbReference>
<evidence type="ECO:0000259" key="9">
    <source>
        <dbReference type="PROSITE" id="PS50109"/>
    </source>
</evidence>
<keyword evidence="6" id="KW-0418">Kinase</keyword>
<keyword evidence="8" id="KW-0472">Membrane</keyword>
<dbReference type="GO" id="GO:0016036">
    <property type="term" value="P:cellular response to phosphate starvation"/>
    <property type="evidence" value="ECO:0007669"/>
    <property type="project" value="TreeGrafter"/>
</dbReference>
<keyword evidence="4" id="KW-0597">Phosphoprotein</keyword>
<protein>
    <recommendedName>
        <fullName evidence="3">histidine kinase</fullName>
        <ecNumber evidence="3">2.7.13.3</ecNumber>
    </recommendedName>
</protein>
<comment type="subcellular location">
    <subcellularLocation>
        <location evidence="2">Membrane</location>
    </subcellularLocation>
</comment>
<name>A0AAN2BL15_9GAMM</name>
<proteinExistence type="predicted"/>
<keyword evidence="5" id="KW-0808">Transferase</keyword>
<dbReference type="SUPFAM" id="SSF47384">
    <property type="entry name" value="Homodimeric domain of signal transducing histidine kinase"/>
    <property type="match status" value="1"/>
</dbReference>
<evidence type="ECO:0000256" key="1">
    <source>
        <dbReference type="ARBA" id="ARBA00000085"/>
    </source>
</evidence>
<dbReference type="GO" id="GO:0000155">
    <property type="term" value="F:phosphorelay sensor kinase activity"/>
    <property type="evidence" value="ECO:0007669"/>
    <property type="project" value="InterPro"/>
</dbReference>
<evidence type="ECO:0000256" key="4">
    <source>
        <dbReference type="ARBA" id="ARBA00022553"/>
    </source>
</evidence>
<evidence type="ECO:0000256" key="2">
    <source>
        <dbReference type="ARBA" id="ARBA00004370"/>
    </source>
</evidence>